<accession>A0ABP7NXD1</accession>
<keyword evidence="1" id="KW-0732">Signal</keyword>
<name>A0ABP7NXD1_9SPHI</name>
<dbReference type="RefSeq" id="WP_344764906.1">
    <property type="nucleotide sequence ID" value="NZ_BAABAK010000003.1"/>
</dbReference>
<proteinExistence type="predicted"/>
<dbReference type="Proteomes" id="UP001501081">
    <property type="component" value="Unassembled WGS sequence"/>
</dbReference>
<evidence type="ECO:0008006" key="4">
    <source>
        <dbReference type="Google" id="ProtNLM"/>
    </source>
</evidence>
<comment type="caution">
    <text evidence="2">The sequence shown here is derived from an EMBL/GenBank/DDBJ whole genome shotgun (WGS) entry which is preliminary data.</text>
</comment>
<evidence type="ECO:0000313" key="3">
    <source>
        <dbReference type="Proteomes" id="UP001501081"/>
    </source>
</evidence>
<dbReference type="Gene3D" id="2.60.120.380">
    <property type="match status" value="1"/>
</dbReference>
<sequence>MKNLLKISLLAATIFTASATYANDEVYTLKVKADDSKSIRFFIDEASDINLSIREVNNDVLFEESIHSKGASTKTYDLNALPNGEYVLKVESDSKLAEYKIVIANNKAVISKPTIKNVFKPVITKENSLITLSLDNAEKEPVEVAVYNEYNEELYKETFTNKSKVVKRFETLKTYGKELTFLVKSNNQEAVKTVQIR</sequence>
<dbReference type="EMBL" id="BAABAK010000003">
    <property type="protein sequence ID" value="GAA3955147.1"/>
    <property type="molecule type" value="Genomic_DNA"/>
</dbReference>
<organism evidence="2 3">
    <name type="scientific">Pedobacter ginsengiterrae</name>
    <dbReference type="NCBI Taxonomy" id="871696"/>
    <lineage>
        <taxon>Bacteria</taxon>
        <taxon>Pseudomonadati</taxon>
        <taxon>Bacteroidota</taxon>
        <taxon>Sphingobacteriia</taxon>
        <taxon>Sphingobacteriales</taxon>
        <taxon>Sphingobacteriaceae</taxon>
        <taxon>Pedobacter</taxon>
    </lineage>
</organism>
<protein>
    <recommendedName>
        <fullName evidence="4">Por secretion system C-terminal sorting domain-containing protein</fullName>
    </recommendedName>
</protein>
<keyword evidence="3" id="KW-1185">Reference proteome</keyword>
<feature type="signal peptide" evidence="1">
    <location>
        <begin position="1"/>
        <end position="22"/>
    </location>
</feature>
<evidence type="ECO:0000313" key="2">
    <source>
        <dbReference type="EMBL" id="GAA3955147.1"/>
    </source>
</evidence>
<evidence type="ECO:0000256" key="1">
    <source>
        <dbReference type="SAM" id="SignalP"/>
    </source>
</evidence>
<feature type="chain" id="PRO_5046929741" description="Por secretion system C-terminal sorting domain-containing protein" evidence="1">
    <location>
        <begin position="23"/>
        <end position="197"/>
    </location>
</feature>
<reference evidence="3" key="1">
    <citation type="journal article" date="2019" name="Int. J. Syst. Evol. Microbiol.">
        <title>The Global Catalogue of Microorganisms (GCM) 10K type strain sequencing project: providing services to taxonomists for standard genome sequencing and annotation.</title>
        <authorList>
            <consortium name="The Broad Institute Genomics Platform"/>
            <consortium name="The Broad Institute Genome Sequencing Center for Infectious Disease"/>
            <person name="Wu L."/>
            <person name="Ma J."/>
        </authorList>
    </citation>
    <scope>NUCLEOTIDE SEQUENCE [LARGE SCALE GENOMIC DNA]</scope>
    <source>
        <strain evidence="3">JCM 17338</strain>
    </source>
</reference>
<gene>
    <name evidence="2" type="ORF">GCM10022246_06550</name>
</gene>